<accession>A0A3M7PST7</accession>
<evidence type="ECO:0000313" key="3">
    <source>
        <dbReference type="Proteomes" id="UP000276133"/>
    </source>
</evidence>
<dbReference type="Proteomes" id="UP000276133">
    <property type="component" value="Unassembled WGS sequence"/>
</dbReference>
<keyword evidence="3" id="KW-1185">Reference proteome</keyword>
<sequence length="108" mass="12521">MKPKRLISFISISPKFIVSGTIIFLLKIKVSILKYLEISTKSEEKYLLEGDSSKLNTFSTFKTRDICFSESLKTICDKQYVLYINDLNLGEEEGLFLGRRYEIPKKLL</sequence>
<keyword evidence="1" id="KW-0472">Membrane</keyword>
<feature type="transmembrane region" description="Helical" evidence="1">
    <location>
        <begin position="6"/>
        <end position="26"/>
    </location>
</feature>
<keyword evidence="1" id="KW-0812">Transmembrane</keyword>
<dbReference type="AlphaFoldDB" id="A0A3M7PST7"/>
<reference evidence="2 3" key="1">
    <citation type="journal article" date="2018" name="Sci. Rep.">
        <title>Genomic signatures of local adaptation to the degree of environmental predictability in rotifers.</title>
        <authorList>
            <person name="Franch-Gras L."/>
            <person name="Hahn C."/>
            <person name="Garcia-Roger E.M."/>
            <person name="Carmona M.J."/>
            <person name="Serra M."/>
            <person name="Gomez A."/>
        </authorList>
    </citation>
    <scope>NUCLEOTIDE SEQUENCE [LARGE SCALE GENOMIC DNA]</scope>
    <source>
        <strain evidence="2">HYR1</strain>
    </source>
</reference>
<protein>
    <submittedName>
        <fullName evidence="2">Uncharacterized protein</fullName>
    </submittedName>
</protein>
<gene>
    <name evidence="2" type="ORF">BpHYR1_019662</name>
</gene>
<evidence type="ECO:0000256" key="1">
    <source>
        <dbReference type="SAM" id="Phobius"/>
    </source>
</evidence>
<proteinExistence type="predicted"/>
<comment type="caution">
    <text evidence="2">The sequence shown here is derived from an EMBL/GenBank/DDBJ whole genome shotgun (WGS) entry which is preliminary data.</text>
</comment>
<organism evidence="2 3">
    <name type="scientific">Brachionus plicatilis</name>
    <name type="common">Marine rotifer</name>
    <name type="synonym">Brachionus muelleri</name>
    <dbReference type="NCBI Taxonomy" id="10195"/>
    <lineage>
        <taxon>Eukaryota</taxon>
        <taxon>Metazoa</taxon>
        <taxon>Spiralia</taxon>
        <taxon>Gnathifera</taxon>
        <taxon>Rotifera</taxon>
        <taxon>Eurotatoria</taxon>
        <taxon>Monogononta</taxon>
        <taxon>Pseudotrocha</taxon>
        <taxon>Ploima</taxon>
        <taxon>Brachionidae</taxon>
        <taxon>Brachionus</taxon>
    </lineage>
</organism>
<evidence type="ECO:0000313" key="2">
    <source>
        <dbReference type="EMBL" id="RNA01845.1"/>
    </source>
</evidence>
<dbReference type="EMBL" id="REGN01009148">
    <property type="protein sequence ID" value="RNA01845.1"/>
    <property type="molecule type" value="Genomic_DNA"/>
</dbReference>
<name>A0A3M7PST7_BRAPC</name>
<keyword evidence="1" id="KW-1133">Transmembrane helix</keyword>